<dbReference type="WBParaSite" id="TCONS_00012134.p1">
    <property type="protein sequence ID" value="TCONS_00012134.p1"/>
    <property type="gene ID" value="XLOC_007520"/>
</dbReference>
<evidence type="ECO:0000256" key="1">
    <source>
        <dbReference type="RuleBase" id="RU363082"/>
    </source>
</evidence>
<evidence type="ECO:0000313" key="2">
    <source>
        <dbReference type="Proteomes" id="UP000035681"/>
    </source>
</evidence>
<name>A0AAF5I2S5_STRER</name>
<dbReference type="AlphaFoldDB" id="A0AAF5I2S5"/>
<evidence type="ECO:0000313" key="3">
    <source>
        <dbReference type="WBParaSite" id="TCONS_00012134.p1"/>
    </source>
</evidence>
<dbReference type="Pfam" id="PF05768">
    <property type="entry name" value="Glrx-like"/>
    <property type="match status" value="1"/>
</dbReference>
<organism evidence="2 3">
    <name type="scientific">Strongyloides stercoralis</name>
    <name type="common">Threadworm</name>
    <dbReference type="NCBI Taxonomy" id="6248"/>
    <lineage>
        <taxon>Eukaryota</taxon>
        <taxon>Metazoa</taxon>
        <taxon>Ecdysozoa</taxon>
        <taxon>Nematoda</taxon>
        <taxon>Chromadorea</taxon>
        <taxon>Rhabditida</taxon>
        <taxon>Tylenchina</taxon>
        <taxon>Panagrolaimomorpha</taxon>
        <taxon>Strongyloidoidea</taxon>
        <taxon>Strongyloididae</taxon>
        <taxon>Strongyloides</taxon>
    </lineage>
</organism>
<accession>A0AAF5I2S5</accession>
<comment type="similarity">
    <text evidence="1">Belongs to the glutaredoxin family.</text>
</comment>
<proteinExistence type="inferred from homology"/>
<sequence length="106" mass="12624">MESKLLFKLLFCNRQGLLRFASSNINFTLISSEDCSLCHNFKKQLDSWNSKNGQIVNYEIVPLRLTKEIFEKYKYDQPVLLHNDTVVLKHYFKSNKLKEYLDRENS</sequence>
<keyword evidence="2" id="KW-1185">Reference proteome</keyword>
<dbReference type="Proteomes" id="UP000035681">
    <property type="component" value="Unplaced"/>
</dbReference>
<dbReference type="InterPro" id="IPR008554">
    <property type="entry name" value="Glutaredoxin-like"/>
</dbReference>
<dbReference type="Gene3D" id="3.40.30.10">
    <property type="entry name" value="Glutaredoxin"/>
    <property type="match status" value="1"/>
</dbReference>
<dbReference type="SUPFAM" id="SSF52833">
    <property type="entry name" value="Thioredoxin-like"/>
    <property type="match status" value="1"/>
</dbReference>
<keyword evidence="1" id="KW-0813">Transport</keyword>
<protein>
    <recommendedName>
        <fullName evidence="1">Glutaredoxin-like protein</fullName>
    </recommendedName>
</protein>
<reference evidence="3" key="1">
    <citation type="submission" date="2024-02" db="UniProtKB">
        <authorList>
            <consortium name="WormBaseParasite"/>
        </authorList>
    </citation>
    <scope>IDENTIFICATION</scope>
</reference>
<dbReference type="InterPro" id="IPR036249">
    <property type="entry name" value="Thioredoxin-like_sf"/>
</dbReference>
<keyword evidence="1" id="KW-0249">Electron transport</keyword>